<name>A0A3D8V8Y1_9GAMM</name>
<evidence type="ECO:0000259" key="4">
    <source>
        <dbReference type="PROSITE" id="PS01124"/>
    </source>
</evidence>
<evidence type="ECO:0000313" key="6">
    <source>
        <dbReference type="Proteomes" id="UP000256829"/>
    </source>
</evidence>
<feature type="domain" description="HTH araC/xylS-type" evidence="4">
    <location>
        <begin position="181"/>
        <end position="283"/>
    </location>
</feature>
<dbReference type="PANTHER" id="PTHR43280:SF2">
    <property type="entry name" value="HTH-TYPE TRANSCRIPTIONAL REGULATOR EXSA"/>
    <property type="match status" value="1"/>
</dbReference>
<keyword evidence="2" id="KW-0238">DNA-binding</keyword>
<protein>
    <submittedName>
        <fullName evidence="5">AraC family transcriptional regulator</fullName>
    </submittedName>
</protein>
<dbReference type="Pfam" id="PF12833">
    <property type="entry name" value="HTH_18"/>
    <property type="match status" value="1"/>
</dbReference>
<dbReference type="SUPFAM" id="SSF46689">
    <property type="entry name" value="Homeodomain-like"/>
    <property type="match status" value="1"/>
</dbReference>
<keyword evidence="6" id="KW-1185">Reference proteome</keyword>
<dbReference type="GO" id="GO:0003700">
    <property type="term" value="F:DNA-binding transcription factor activity"/>
    <property type="evidence" value="ECO:0007669"/>
    <property type="project" value="InterPro"/>
</dbReference>
<keyword evidence="1" id="KW-0805">Transcription regulation</keyword>
<keyword evidence="3" id="KW-0804">Transcription</keyword>
<evidence type="ECO:0000313" key="5">
    <source>
        <dbReference type="EMBL" id="RDY65900.1"/>
    </source>
</evidence>
<comment type="caution">
    <text evidence="5">The sequence shown here is derived from an EMBL/GenBank/DDBJ whole genome shotgun (WGS) entry which is preliminary data.</text>
</comment>
<dbReference type="SMART" id="SM00342">
    <property type="entry name" value="HTH_ARAC"/>
    <property type="match status" value="1"/>
</dbReference>
<organism evidence="5 6">
    <name type="scientific">Lysobacter soli</name>
    <dbReference type="NCBI Taxonomy" id="453783"/>
    <lineage>
        <taxon>Bacteria</taxon>
        <taxon>Pseudomonadati</taxon>
        <taxon>Pseudomonadota</taxon>
        <taxon>Gammaproteobacteria</taxon>
        <taxon>Lysobacterales</taxon>
        <taxon>Lysobacteraceae</taxon>
        <taxon>Lysobacter</taxon>
    </lineage>
</organism>
<evidence type="ECO:0000256" key="2">
    <source>
        <dbReference type="ARBA" id="ARBA00023125"/>
    </source>
</evidence>
<accession>A0A3D8V8Y1</accession>
<evidence type="ECO:0000256" key="1">
    <source>
        <dbReference type="ARBA" id="ARBA00023015"/>
    </source>
</evidence>
<sequence length="289" mass="32181">MARCADRNDDMMLHRYVPPFSLPPHGDALAADGWHVIAGRGAATLQLPAHWPSLWLPMRGRLSMQAQDAHWTLFGGEGQLWRAGALNVQASHESRWLALVAAPTVWNAAFASSAHDEEPLPWRGDPGDGVHEAMEALAHDDDALAILVPALIDRQRDVAACLPRCRGRTLAHRRQALLRLLNLRHLMQCHVEADDDASIDVPWLASRAHYSPGHLIRLHRAVFGETPSDYFTRLRQARAWELVRETDMPVATITHRLGFESQSAFCRAFKHAFGMTATQARREADACAA</sequence>
<evidence type="ECO:0000256" key="3">
    <source>
        <dbReference type="ARBA" id="ARBA00023163"/>
    </source>
</evidence>
<gene>
    <name evidence="5" type="ORF">DX912_15640</name>
</gene>
<dbReference type="EMBL" id="QTJR01000013">
    <property type="protein sequence ID" value="RDY65900.1"/>
    <property type="molecule type" value="Genomic_DNA"/>
</dbReference>
<dbReference type="InterPro" id="IPR009057">
    <property type="entry name" value="Homeodomain-like_sf"/>
</dbReference>
<proteinExistence type="predicted"/>
<dbReference type="InterPro" id="IPR018060">
    <property type="entry name" value="HTH_AraC"/>
</dbReference>
<dbReference type="PROSITE" id="PS01124">
    <property type="entry name" value="HTH_ARAC_FAMILY_2"/>
    <property type="match status" value="1"/>
</dbReference>
<reference evidence="5 6" key="1">
    <citation type="submission" date="2018-08" db="EMBL/GenBank/DDBJ databases">
        <title>Lysobacter soli KCTC 22011, whole genome shotgun sequence.</title>
        <authorList>
            <person name="Zhang X."/>
            <person name="Feng G."/>
            <person name="Zhu H."/>
        </authorList>
    </citation>
    <scope>NUCLEOTIDE SEQUENCE [LARGE SCALE GENOMIC DNA]</scope>
    <source>
        <strain evidence="5 6">KCTC 22011</strain>
    </source>
</reference>
<dbReference type="Gene3D" id="1.10.10.60">
    <property type="entry name" value="Homeodomain-like"/>
    <property type="match status" value="1"/>
</dbReference>
<dbReference type="AlphaFoldDB" id="A0A3D8V8Y1"/>
<dbReference type="PANTHER" id="PTHR43280">
    <property type="entry name" value="ARAC-FAMILY TRANSCRIPTIONAL REGULATOR"/>
    <property type="match status" value="1"/>
</dbReference>
<dbReference type="Proteomes" id="UP000256829">
    <property type="component" value="Unassembled WGS sequence"/>
</dbReference>
<dbReference type="GO" id="GO:0043565">
    <property type="term" value="F:sequence-specific DNA binding"/>
    <property type="evidence" value="ECO:0007669"/>
    <property type="project" value="InterPro"/>
</dbReference>